<gene>
    <name evidence="3" type="ORF">TNCV_4403661</name>
</gene>
<feature type="region of interest" description="Disordered" evidence="1">
    <location>
        <begin position="1"/>
        <end position="22"/>
    </location>
</feature>
<accession>A0A8X6S2K7</accession>
<evidence type="ECO:0000256" key="1">
    <source>
        <dbReference type="SAM" id="MobiDB-lite"/>
    </source>
</evidence>
<evidence type="ECO:0000256" key="2">
    <source>
        <dbReference type="SAM" id="Phobius"/>
    </source>
</evidence>
<keyword evidence="2" id="KW-0472">Membrane</keyword>
<feature type="transmembrane region" description="Helical" evidence="2">
    <location>
        <begin position="56"/>
        <end position="75"/>
    </location>
</feature>
<keyword evidence="4" id="KW-1185">Reference proteome</keyword>
<protein>
    <submittedName>
        <fullName evidence="3">Uncharacterized protein</fullName>
    </submittedName>
</protein>
<keyword evidence="2" id="KW-0812">Transmembrane</keyword>
<sequence>MKQHKQQECTPEQDSSDGDMIDSCSRRAGNCLVHTERVELGFKSPMNASGSRRKRIFKYVIIGSEAYALLSLPALNAFQTKERSKHEITDGISE</sequence>
<dbReference type="AlphaFoldDB" id="A0A8X6S2K7"/>
<dbReference type="Proteomes" id="UP000887159">
    <property type="component" value="Unassembled WGS sequence"/>
</dbReference>
<dbReference type="EMBL" id="BMAU01021255">
    <property type="protein sequence ID" value="GFY05699.1"/>
    <property type="molecule type" value="Genomic_DNA"/>
</dbReference>
<evidence type="ECO:0000313" key="3">
    <source>
        <dbReference type="EMBL" id="GFY05699.1"/>
    </source>
</evidence>
<evidence type="ECO:0000313" key="4">
    <source>
        <dbReference type="Proteomes" id="UP000887159"/>
    </source>
</evidence>
<proteinExistence type="predicted"/>
<comment type="caution">
    <text evidence="3">The sequence shown here is derived from an EMBL/GenBank/DDBJ whole genome shotgun (WGS) entry which is preliminary data.</text>
</comment>
<organism evidence="3 4">
    <name type="scientific">Trichonephila clavipes</name>
    <name type="common">Golden silk orbweaver</name>
    <name type="synonym">Nephila clavipes</name>
    <dbReference type="NCBI Taxonomy" id="2585209"/>
    <lineage>
        <taxon>Eukaryota</taxon>
        <taxon>Metazoa</taxon>
        <taxon>Ecdysozoa</taxon>
        <taxon>Arthropoda</taxon>
        <taxon>Chelicerata</taxon>
        <taxon>Arachnida</taxon>
        <taxon>Araneae</taxon>
        <taxon>Araneomorphae</taxon>
        <taxon>Entelegynae</taxon>
        <taxon>Araneoidea</taxon>
        <taxon>Nephilidae</taxon>
        <taxon>Trichonephila</taxon>
    </lineage>
</organism>
<name>A0A8X6S2K7_TRICX</name>
<keyword evidence="2" id="KW-1133">Transmembrane helix</keyword>
<reference evidence="3" key="1">
    <citation type="submission" date="2020-08" db="EMBL/GenBank/DDBJ databases">
        <title>Multicomponent nature underlies the extraordinary mechanical properties of spider dragline silk.</title>
        <authorList>
            <person name="Kono N."/>
            <person name="Nakamura H."/>
            <person name="Mori M."/>
            <person name="Yoshida Y."/>
            <person name="Ohtoshi R."/>
            <person name="Malay A.D."/>
            <person name="Moran D.A.P."/>
            <person name="Tomita M."/>
            <person name="Numata K."/>
            <person name="Arakawa K."/>
        </authorList>
    </citation>
    <scope>NUCLEOTIDE SEQUENCE</scope>
</reference>